<evidence type="ECO:0000313" key="1">
    <source>
        <dbReference type="EMBL" id="GBN33000.1"/>
    </source>
</evidence>
<reference evidence="1 2" key="1">
    <citation type="journal article" date="2019" name="Sci. Rep.">
        <title>Orb-weaving spider Araneus ventricosus genome elucidates the spidroin gene catalogue.</title>
        <authorList>
            <person name="Kono N."/>
            <person name="Nakamura H."/>
            <person name="Ohtoshi R."/>
            <person name="Moran D.A.P."/>
            <person name="Shinohara A."/>
            <person name="Yoshida Y."/>
            <person name="Fujiwara M."/>
            <person name="Mori M."/>
            <person name="Tomita M."/>
            <person name="Arakawa K."/>
        </authorList>
    </citation>
    <scope>NUCLEOTIDE SEQUENCE [LARGE SCALE GENOMIC DNA]</scope>
</reference>
<dbReference type="AlphaFoldDB" id="A0A4Y2N331"/>
<dbReference type="Proteomes" id="UP000499080">
    <property type="component" value="Unassembled WGS sequence"/>
</dbReference>
<dbReference type="EMBL" id="BGPR01008320">
    <property type="protein sequence ID" value="GBN33000.1"/>
    <property type="molecule type" value="Genomic_DNA"/>
</dbReference>
<protein>
    <submittedName>
        <fullName evidence="1">Uncharacterized protein</fullName>
    </submittedName>
</protein>
<accession>A0A4Y2N331</accession>
<sequence>MFDSISTRCDAVRIDLFSLYRDAETNHYVSDIRTRRKCINGGFHRNLSGAFHGNHLRRHRKIIFSMELEADNKEEKSTLPLPCHYQLQLFKNPKSNFQVLNEFFIHNMPAQKILQKWFM</sequence>
<name>A0A4Y2N331_ARAVE</name>
<gene>
    <name evidence="1" type="ORF">AVEN_86511_1</name>
</gene>
<evidence type="ECO:0000313" key="2">
    <source>
        <dbReference type="Proteomes" id="UP000499080"/>
    </source>
</evidence>
<proteinExistence type="predicted"/>
<comment type="caution">
    <text evidence="1">The sequence shown here is derived from an EMBL/GenBank/DDBJ whole genome shotgun (WGS) entry which is preliminary data.</text>
</comment>
<keyword evidence="2" id="KW-1185">Reference proteome</keyword>
<organism evidence="1 2">
    <name type="scientific">Araneus ventricosus</name>
    <name type="common">Orbweaver spider</name>
    <name type="synonym">Epeira ventricosa</name>
    <dbReference type="NCBI Taxonomy" id="182803"/>
    <lineage>
        <taxon>Eukaryota</taxon>
        <taxon>Metazoa</taxon>
        <taxon>Ecdysozoa</taxon>
        <taxon>Arthropoda</taxon>
        <taxon>Chelicerata</taxon>
        <taxon>Arachnida</taxon>
        <taxon>Araneae</taxon>
        <taxon>Araneomorphae</taxon>
        <taxon>Entelegynae</taxon>
        <taxon>Araneoidea</taxon>
        <taxon>Araneidae</taxon>
        <taxon>Araneus</taxon>
    </lineage>
</organism>